<dbReference type="GO" id="GO:0046872">
    <property type="term" value="F:metal ion binding"/>
    <property type="evidence" value="ECO:0007669"/>
    <property type="project" value="UniProtKB-KW"/>
</dbReference>
<organism evidence="10 11">
    <name type="scientific">Trichogramma kaykai</name>
    <dbReference type="NCBI Taxonomy" id="54128"/>
    <lineage>
        <taxon>Eukaryota</taxon>
        <taxon>Metazoa</taxon>
        <taxon>Ecdysozoa</taxon>
        <taxon>Arthropoda</taxon>
        <taxon>Hexapoda</taxon>
        <taxon>Insecta</taxon>
        <taxon>Pterygota</taxon>
        <taxon>Neoptera</taxon>
        <taxon>Endopterygota</taxon>
        <taxon>Hymenoptera</taxon>
        <taxon>Apocrita</taxon>
        <taxon>Proctotrupomorpha</taxon>
        <taxon>Chalcidoidea</taxon>
        <taxon>Trichogrammatidae</taxon>
        <taxon>Trichogramma</taxon>
    </lineage>
</organism>
<evidence type="ECO:0000256" key="1">
    <source>
        <dbReference type="ARBA" id="ARBA00000815"/>
    </source>
</evidence>
<dbReference type="GO" id="GO:0008253">
    <property type="term" value="F:5'-nucleotidase activity"/>
    <property type="evidence" value="ECO:0007669"/>
    <property type="project" value="UniProtKB-EC"/>
</dbReference>
<sequence length="340" mass="39404">MFNRTAHSNVKGKNKDNDFVSRSFKRLVKNDFGNYLTLRLRYSNESQIIHNRRRDLKAKHVHIQDEATVLKKINIMINGGSDKLQVVTDFDFTLTKTHKNGNKTLSSFCIFEKSKQLPEAYFLESQRLLNKYRPIELDPKIPKEEKIKALDEWMSLCNDLYQGLHYNIDELDKLVEEYGETLRDGTIELFHHLKIQEVPVLVFSAGLGDVVKSVLKHHKILHDNVNIVSNFLKFNGNVTEGFQNPEKLLHVYNKNEESVDEKYHELLKERTNILLMGDSLGDANMADGASKESVILRIGFLYHHVEENLPLYRDTFDIVLVDDSTMNIIEEILSPVSKKF</sequence>
<dbReference type="EC" id="3.1.3.5" evidence="3 9"/>
<keyword evidence="11" id="KW-1185">Reference proteome</keyword>
<evidence type="ECO:0000256" key="3">
    <source>
        <dbReference type="ARBA" id="ARBA00012643"/>
    </source>
</evidence>
<dbReference type="GO" id="GO:0000166">
    <property type="term" value="F:nucleotide binding"/>
    <property type="evidence" value="ECO:0007669"/>
    <property type="project" value="UniProtKB-KW"/>
</dbReference>
<dbReference type="SFLD" id="SFLDG01128">
    <property type="entry name" value="C1.4:_5'-Nucleotidase_Like"/>
    <property type="match status" value="1"/>
</dbReference>
<dbReference type="Pfam" id="PF05822">
    <property type="entry name" value="UMPH-1"/>
    <property type="match status" value="1"/>
</dbReference>
<evidence type="ECO:0000256" key="9">
    <source>
        <dbReference type="RuleBase" id="RU361276"/>
    </source>
</evidence>
<dbReference type="GO" id="GO:0009117">
    <property type="term" value="P:nucleotide metabolic process"/>
    <property type="evidence" value="ECO:0007669"/>
    <property type="project" value="UniProtKB-KW"/>
</dbReference>
<dbReference type="Proteomes" id="UP001627154">
    <property type="component" value="Unassembled WGS sequence"/>
</dbReference>
<reference evidence="10 11" key="1">
    <citation type="journal article" date="2024" name="bioRxiv">
        <title>A reference genome for Trichogramma kaykai: A tiny desert-dwelling parasitoid wasp with competing sex-ratio distorters.</title>
        <authorList>
            <person name="Culotta J."/>
            <person name="Lindsey A.R."/>
        </authorList>
    </citation>
    <scope>NUCLEOTIDE SEQUENCE [LARGE SCALE GENOMIC DNA]</scope>
    <source>
        <strain evidence="10 11">KSX58</strain>
    </source>
</reference>
<dbReference type="SUPFAM" id="SSF56784">
    <property type="entry name" value="HAD-like"/>
    <property type="match status" value="1"/>
</dbReference>
<name>A0ABD2W7H1_9HYME</name>
<dbReference type="InterPro" id="IPR023214">
    <property type="entry name" value="HAD_sf"/>
</dbReference>
<evidence type="ECO:0000313" key="11">
    <source>
        <dbReference type="Proteomes" id="UP001627154"/>
    </source>
</evidence>
<dbReference type="GO" id="GO:0005737">
    <property type="term" value="C:cytoplasm"/>
    <property type="evidence" value="ECO:0007669"/>
    <property type="project" value="UniProtKB-SubCell"/>
</dbReference>
<proteinExistence type="inferred from homology"/>
<evidence type="ECO:0000256" key="4">
    <source>
        <dbReference type="ARBA" id="ARBA00022723"/>
    </source>
</evidence>
<dbReference type="PANTHER" id="PTHR13045:SF0">
    <property type="entry name" value="7-METHYLGUANOSINE PHOSPHATE-SPECIFIC 5'-NUCLEOTIDASE"/>
    <property type="match status" value="1"/>
</dbReference>
<evidence type="ECO:0000256" key="2">
    <source>
        <dbReference type="ARBA" id="ARBA00008389"/>
    </source>
</evidence>
<dbReference type="NCBIfam" id="TIGR01544">
    <property type="entry name" value="HAD-SF-IE"/>
    <property type="match status" value="1"/>
</dbReference>
<dbReference type="InterPro" id="IPR036412">
    <property type="entry name" value="HAD-like_sf"/>
</dbReference>
<keyword evidence="5 9" id="KW-0547">Nucleotide-binding</keyword>
<gene>
    <name evidence="10" type="ORF">TKK_015967</name>
</gene>
<keyword evidence="6 9" id="KW-0378">Hydrolase</keyword>
<dbReference type="Gene3D" id="1.10.150.340">
    <property type="entry name" value="Pyrimidine 5'-nucleotidase (UMPH-1), N-terminal domain"/>
    <property type="match status" value="1"/>
</dbReference>
<dbReference type="EMBL" id="JBJJXI010000124">
    <property type="protein sequence ID" value="KAL3389024.1"/>
    <property type="molecule type" value="Genomic_DNA"/>
</dbReference>
<protein>
    <recommendedName>
        <fullName evidence="3 9">5'-nucleotidase</fullName>
        <ecNumber evidence="3 9">3.1.3.5</ecNumber>
    </recommendedName>
</protein>
<evidence type="ECO:0000256" key="8">
    <source>
        <dbReference type="ARBA" id="ARBA00023080"/>
    </source>
</evidence>
<keyword evidence="7" id="KW-0460">Magnesium</keyword>
<comment type="subcellular location">
    <subcellularLocation>
        <location evidence="9">Cytoplasm</location>
    </subcellularLocation>
</comment>
<evidence type="ECO:0000313" key="10">
    <source>
        <dbReference type="EMBL" id="KAL3389024.1"/>
    </source>
</evidence>
<evidence type="ECO:0000256" key="5">
    <source>
        <dbReference type="ARBA" id="ARBA00022741"/>
    </source>
</evidence>
<accession>A0ABD2W7H1</accession>
<comment type="catalytic activity">
    <reaction evidence="1 9">
        <text>a ribonucleoside 5'-phosphate + H2O = a ribonucleoside + phosphate</text>
        <dbReference type="Rhea" id="RHEA:12484"/>
        <dbReference type="ChEBI" id="CHEBI:15377"/>
        <dbReference type="ChEBI" id="CHEBI:18254"/>
        <dbReference type="ChEBI" id="CHEBI:43474"/>
        <dbReference type="ChEBI" id="CHEBI:58043"/>
        <dbReference type="EC" id="3.1.3.5"/>
    </reaction>
</comment>
<evidence type="ECO:0000256" key="7">
    <source>
        <dbReference type="ARBA" id="ARBA00022842"/>
    </source>
</evidence>
<keyword evidence="9" id="KW-0963">Cytoplasm</keyword>
<evidence type="ECO:0000256" key="6">
    <source>
        <dbReference type="ARBA" id="ARBA00022801"/>
    </source>
</evidence>
<comment type="caution">
    <text evidence="10">The sequence shown here is derived from an EMBL/GenBank/DDBJ whole genome shotgun (WGS) entry which is preliminary data.</text>
</comment>
<dbReference type="PANTHER" id="PTHR13045">
    <property type="entry name" value="5'-NUCLEOTIDASE"/>
    <property type="match status" value="1"/>
</dbReference>
<comment type="similarity">
    <text evidence="2 9">Belongs to the pyrimidine 5'-nucleotidase family.</text>
</comment>
<dbReference type="Gene3D" id="3.40.50.1000">
    <property type="entry name" value="HAD superfamily/HAD-like"/>
    <property type="match status" value="1"/>
</dbReference>
<dbReference type="InterPro" id="IPR006434">
    <property type="entry name" value="Pyrimidine_nucleotidase_eu"/>
</dbReference>
<dbReference type="SFLD" id="SFLDS00003">
    <property type="entry name" value="Haloacid_Dehalogenase"/>
    <property type="match status" value="1"/>
</dbReference>
<keyword evidence="4" id="KW-0479">Metal-binding</keyword>
<dbReference type="AlphaFoldDB" id="A0ABD2W7H1"/>
<keyword evidence="8 9" id="KW-0546">Nucleotide metabolism</keyword>